<dbReference type="EMBL" id="GGEC01007999">
    <property type="protein sequence ID" value="MBW88482.1"/>
    <property type="molecule type" value="Transcribed_RNA"/>
</dbReference>
<proteinExistence type="predicted"/>
<keyword evidence="1" id="KW-0472">Membrane</keyword>
<sequence length="49" mass="5415">MKILVVKPLNSSLGSIRILICDCSIALWLICCFVSVYPYFGATCSLVFL</sequence>
<protein>
    <submittedName>
        <fullName evidence="2">Uncharacterized protein</fullName>
    </submittedName>
</protein>
<dbReference type="AlphaFoldDB" id="A0A2P2J4T0"/>
<keyword evidence="1" id="KW-0812">Transmembrane</keyword>
<keyword evidence="1" id="KW-1133">Transmembrane helix</keyword>
<organism evidence="2">
    <name type="scientific">Rhizophora mucronata</name>
    <name type="common">Asiatic mangrove</name>
    <dbReference type="NCBI Taxonomy" id="61149"/>
    <lineage>
        <taxon>Eukaryota</taxon>
        <taxon>Viridiplantae</taxon>
        <taxon>Streptophyta</taxon>
        <taxon>Embryophyta</taxon>
        <taxon>Tracheophyta</taxon>
        <taxon>Spermatophyta</taxon>
        <taxon>Magnoliopsida</taxon>
        <taxon>eudicotyledons</taxon>
        <taxon>Gunneridae</taxon>
        <taxon>Pentapetalae</taxon>
        <taxon>rosids</taxon>
        <taxon>fabids</taxon>
        <taxon>Malpighiales</taxon>
        <taxon>Rhizophoraceae</taxon>
        <taxon>Rhizophora</taxon>
    </lineage>
</organism>
<evidence type="ECO:0000313" key="2">
    <source>
        <dbReference type="EMBL" id="MBW88482.1"/>
    </source>
</evidence>
<accession>A0A2P2J4T0</accession>
<reference evidence="2" key="1">
    <citation type="submission" date="2018-02" db="EMBL/GenBank/DDBJ databases">
        <title>Rhizophora mucronata_Transcriptome.</title>
        <authorList>
            <person name="Meera S.P."/>
            <person name="Sreeshan A."/>
            <person name="Augustine A."/>
        </authorList>
    </citation>
    <scope>NUCLEOTIDE SEQUENCE</scope>
    <source>
        <tissue evidence="2">Leaf</tissue>
    </source>
</reference>
<feature type="transmembrane region" description="Helical" evidence="1">
    <location>
        <begin position="20"/>
        <end position="40"/>
    </location>
</feature>
<evidence type="ECO:0000256" key="1">
    <source>
        <dbReference type="SAM" id="Phobius"/>
    </source>
</evidence>
<name>A0A2P2J4T0_RHIMU</name>